<dbReference type="InterPro" id="IPR025916">
    <property type="entry name" value="YdjO"/>
</dbReference>
<organism evidence="1 2">
    <name type="scientific">Paenibacillus cellulosilyticus</name>
    <dbReference type="NCBI Taxonomy" id="375489"/>
    <lineage>
        <taxon>Bacteria</taxon>
        <taxon>Bacillati</taxon>
        <taxon>Bacillota</taxon>
        <taxon>Bacilli</taxon>
        <taxon>Bacillales</taxon>
        <taxon>Paenibacillaceae</taxon>
        <taxon>Paenibacillus</taxon>
    </lineage>
</organism>
<dbReference type="OrthoDB" id="1955171at2"/>
<dbReference type="Pfam" id="PF14169">
    <property type="entry name" value="YdjO"/>
    <property type="match status" value="1"/>
</dbReference>
<accession>A0A2V2YY77</accession>
<gene>
    <name evidence="1" type="ORF">DFQ01_107182</name>
</gene>
<proteinExistence type="predicted"/>
<name>A0A2V2YY77_9BACL</name>
<comment type="caution">
    <text evidence="1">The sequence shown here is derived from an EMBL/GenBank/DDBJ whole genome shotgun (WGS) entry which is preliminary data.</text>
</comment>
<protein>
    <submittedName>
        <fullName evidence="1">Cold-inducible protein YdjO</fullName>
    </submittedName>
</protein>
<dbReference type="RefSeq" id="WP_110044168.1">
    <property type="nucleotide sequence ID" value="NZ_CP054612.1"/>
</dbReference>
<reference evidence="1 2" key="1">
    <citation type="submission" date="2018-05" db="EMBL/GenBank/DDBJ databases">
        <title>Genomic Encyclopedia of Type Strains, Phase III (KMG-III): the genomes of soil and plant-associated and newly described type strains.</title>
        <authorList>
            <person name="Whitman W."/>
        </authorList>
    </citation>
    <scope>NUCLEOTIDE SEQUENCE [LARGE SCALE GENOMIC DNA]</scope>
    <source>
        <strain evidence="1 2">CECT 5696</strain>
    </source>
</reference>
<dbReference type="Proteomes" id="UP000246635">
    <property type="component" value="Unassembled WGS sequence"/>
</dbReference>
<sequence length="79" mass="8924">MYYSKKKAVEVPLEMTAVWYCTQDGCNGWMRDNFAFEAVPTCHRCNTPMVSGMKELPVLVNSRETQKLSSKGKPSESNS</sequence>
<keyword evidence="2" id="KW-1185">Reference proteome</keyword>
<evidence type="ECO:0000313" key="2">
    <source>
        <dbReference type="Proteomes" id="UP000246635"/>
    </source>
</evidence>
<dbReference type="AlphaFoldDB" id="A0A2V2YY77"/>
<dbReference type="EMBL" id="QGTQ01000007">
    <property type="protein sequence ID" value="PWW03283.1"/>
    <property type="molecule type" value="Genomic_DNA"/>
</dbReference>
<evidence type="ECO:0000313" key="1">
    <source>
        <dbReference type="EMBL" id="PWW03283.1"/>
    </source>
</evidence>